<dbReference type="Pfam" id="PF13230">
    <property type="entry name" value="GATase_4"/>
    <property type="match status" value="1"/>
</dbReference>
<dbReference type="PANTHER" id="PTHR42824">
    <property type="entry name" value="GLUTAMINE AMIDOTRANSFERASE"/>
    <property type="match status" value="1"/>
</dbReference>
<dbReference type="SUPFAM" id="SSF56235">
    <property type="entry name" value="N-terminal nucleophile aminohydrolases (Ntn hydrolases)"/>
    <property type="match status" value="1"/>
</dbReference>
<dbReference type="InterPro" id="IPR029055">
    <property type="entry name" value="Ntn_hydrolases_N"/>
</dbReference>
<dbReference type="AlphaFoldDB" id="A0A3B1APA0"/>
<keyword evidence="3" id="KW-0808">Transferase</keyword>
<protein>
    <submittedName>
        <fullName evidence="3">Glutamine amidotransferase YafJ</fullName>
    </submittedName>
</protein>
<organism evidence="3">
    <name type="scientific">hydrothermal vent metagenome</name>
    <dbReference type="NCBI Taxonomy" id="652676"/>
    <lineage>
        <taxon>unclassified sequences</taxon>
        <taxon>metagenomes</taxon>
        <taxon>ecological metagenomes</taxon>
    </lineage>
</organism>
<reference evidence="3" key="1">
    <citation type="submission" date="2018-06" db="EMBL/GenBank/DDBJ databases">
        <authorList>
            <person name="Zhirakovskaya E."/>
        </authorList>
    </citation>
    <scope>NUCLEOTIDE SEQUENCE</scope>
</reference>
<feature type="non-terminal residue" evidence="3">
    <location>
        <position position="197"/>
    </location>
</feature>
<dbReference type="CDD" id="cd01908">
    <property type="entry name" value="YafJ"/>
    <property type="match status" value="1"/>
</dbReference>
<evidence type="ECO:0000256" key="1">
    <source>
        <dbReference type="ARBA" id="ARBA00022962"/>
    </source>
</evidence>
<proteinExistence type="predicted"/>
<feature type="domain" description="Glutamine amidotransferase type-2" evidence="2">
    <location>
        <begin position="2"/>
        <end position="197"/>
    </location>
</feature>
<dbReference type="PROSITE" id="PS51278">
    <property type="entry name" value="GATASE_TYPE_2"/>
    <property type="match status" value="1"/>
</dbReference>
<gene>
    <name evidence="3" type="ORF">MNBD_GAMMA20-1928</name>
</gene>
<dbReference type="Gene3D" id="3.60.20.10">
    <property type="entry name" value="Glutamine Phosphoribosylpyrophosphate, subunit 1, domain 1"/>
    <property type="match status" value="1"/>
</dbReference>
<evidence type="ECO:0000313" key="3">
    <source>
        <dbReference type="EMBL" id="VAX01694.1"/>
    </source>
</evidence>
<dbReference type="InterPro" id="IPR017932">
    <property type="entry name" value="GATase_2_dom"/>
</dbReference>
<dbReference type="EMBL" id="UOFU01000235">
    <property type="protein sequence ID" value="VAX01694.1"/>
    <property type="molecule type" value="Genomic_DNA"/>
</dbReference>
<dbReference type="PANTHER" id="PTHR42824:SF1">
    <property type="entry name" value="GLUTAMINE AMIDOTRANSFERASE YAFJ-RELATED"/>
    <property type="match status" value="1"/>
</dbReference>
<name>A0A3B1APA0_9ZZZZ</name>
<accession>A0A3B1APA0</accession>
<sequence>MCQLLGMNCNVPTDICFSFEGFRARGGRTDLHSDGWGIAFFEDQGCRLFLDDKASAESAIAELVRDYPIRSLNVIAHIRKATHGHVALQNTHPFQRELWGRYWVFAHNGELKDFTPTDKGRFRPVGDTDSEAAFCHILNTLQQHYPQQQPTPVKLLKSLRKISNDIARHGMFNFLLSNGELLLAYCATDLNYVLRKA</sequence>
<evidence type="ECO:0000259" key="2">
    <source>
        <dbReference type="PROSITE" id="PS51278"/>
    </source>
</evidence>
<keyword evidence="1 3" id="KW-0315">Glutamine amidotransferase</keyword>
<dbReference type="InterPro" id="IPR026869">
    <property type="entry name" value="EgtC-like"/>
</dbReference>
<dbReference type="GO" id="GO:0016740">
    <property type="term" value="F:transferase activity"/>
    <property type="evidence" value="ECO:0007669"/>
    <property type="project" value="UniProtKB-KW"/>
</dbReference>